<dbReference type="EMBL" id="UZAD01008076">
    <property type="protein sequence ID" value="VDN88493.1"/>
    <property type="molecule type" value="Genomic_DNA"/>
</dbReference>
<dbReference type="AlphaFoldDB" id="A0A0N4TGK6"/>
<gene>
    <name evidence="2" type="ORF">BPAG_LOCUS7307</name>
    <name evidence="3" type="ORF">BPAG_LOCUS7743</name>
</gene>
<evidence type="ECO:0000313" key="4">
    <source>
        <dbReference type="Proteomes" id="UP000278627"/>
    </source>
</evidence>
<organism evidence="5">
    <name type="scientific">Brugia pahangi</name>
    <name type="common">Filarial nematode worm</name>
    <dbReference type="NCBI Taxonomy" id="6280"/>
    <lineage>
        <taxon>Eukaryota</taxon>
        <taxon>Metazoa</taxon>
        <taxon>Ecdysozoa</taxon>
        <taxon>Nematoda</taxon>
        <taxon>Chromadorea</taxon>
        <taxon>Rhabditida</taxon>
        <taxon>Spirurina</taxon>
        <taxon>Spiruromorpha</taxon>
        <taxon>Filarioidea</taxon>
        <taxon>Onchocercidae</taxon>
        <taxon>Brugia</taxon>
    </lineage>
</organism>
<accession>A0A0N4TGK6</accession>
<evidence type="ECO:0000256" key="1">
    <source>
        <dbReference type="SAM" id="MobiDB-lite"/>
    </source>
</evidence>
<feature type="compositionally biased region" description="Low complexity" evidence="1">
    <location>
        <begin position="9"/>
        <end position="24"/>
    </location>
</feature>
<feature type="region of interest" description="Disordered" evidence="1">
    <location>
        <begin position="1"/>
        <end position="24"/>
    </location>
</feature>
<dbReference type="EMBL" id="UZAD01009324">
    <property type="protein sequence ID" value="VDN88929.1"/>
    <property type="molecule type" value="Genomic_DNA"/>
</dbReference>
<dbReference type="Proteomes" id="UP000278627">
    <property type="component" value="Unassembled WGS sequence"/>
</dbReference>
<sequence>MYGCDRIETASSSSSINDNTDNTDNVQLIQATDSLQRIRSNHGFLPSKVTA</sequence>
<keyword evidence="4" id="KW-1185">Reference proteome</keyword>
<dbReference type="WBParaSite" id="BPAG_0000777801-mRNA-1">
    <property type="protein sequence ID" value="BPAG_0000777801-mRNA-1"/>
    <property type="gene ID" value="BPAG_0000777801"/>
</dbReference>
<protein>
    <submittedName>
        <fullName evidence="2 5">Uncharacterized protein</fullName>
    </submittedName>
</protein>
<proteinExistence type="predicted"/>
<evidence type="ECO:0000313" key="5">
    <source>
        <dbReference type="WBParaSite" id="BPAG_0000734401-mRNA-1"/>
    </source>
</evidence>
<name>A0A0N4TGK6_BRUPA</name>
<evidence type="ECO:0000313" key="3">
    <source>
        <dbReference type="EMBL" id="VDN88929.1"/>
    </source>
</evidence>
<evidence type="ECO:0000313" key="2">
    <source>
        <dbReference type="EMBL" id="VDN88493.1"/>
    </source>
</evidence>
<reference evidence="2 4" key="2">
    <citation type="submission" date="2018-11" db="EMBL/GenBank/DDBJ databases">
        <authorList>
            <consortium name="Pathogen Informatics"/>
        </authorList>
    </citation>
    <scope>NUCLEOTIDE SEQUENCE [LARGE SCALE GENOMIC DNA]</scope>
</reference>
<evidence type="ECO:0000313" key="6">
    <source>
        <dbReference type="WBParaSite" id="BPAG_0000777801-mRNA-1"/>
    </source>
</evidence>
<reference evidence="5 6" key="1">
    <citation type="submission" date="2017-02" db="UniProtKB">
        <authorList>
            <consortium name="WormBaseParasite"/>
        </authorList>
    </citation>
    <scope>IDENTIFICATION</scope>
</reference>
<dbReference type="WBParaSite" id="BPAG_0000734401-mRNA-1">
    <property type="protein sequence ID" value="BPAG_0000734401-mRNA-1"/>
    <property type="gene ID" value="BPAG_0000734401"/>
</dbReference>